<sequence>MTHSVTAAAAHTNYFYDRVLLDIIDKFKHSPSPSCCFSLVPGCLFEFVFSRYLRLLLARHRQK</sequence>
<proteinExistence type="predicted"/>
<gene>
    <name evidence="1" type="ORF">ENI00_00850</name>
</gene>
<dbReference type="AlphaFoldDB" id="A0A831R0J6"/>
<accession>A0A831R0J6</accession>
<name>A0A831R0J6_9GAMM</name>
<organism evidence="1">
    <name type="scientific">Marinobacter antarcticus</name>
    <dbReference type="NCBI Taxonomy" id="564117"/>
    <lineage>
        <taxon>Bacteria</taxon>
        <taxon>Pseudomonadati</taxon>
        <taxon>Pseudomonadota</taxon>
        <taxon>Gammaproteobacteria</taxon>
        <taxon>Pseudomonadales</taxon>
        <taxon>Marinobacteraceae</taxon>
        <taxon>Marinobacter</taxon>
    </lineage>
</organism>
<protein>
    <submittedName>
        <fullName evidence="1">Uncharacterized protein</fullName>
    </submittedName>
</protein>
<dbReference type="Proteomes" id="UP000885748">
    <property type="component" value="Unassembled WGS sequence"/>
</dbReference>
<reference evidence="1" key="1">
    <citation type="journal article" date="2020" name="mSystems">
        <title>Genome- and Community-Level Interaction Insights into Carbon Utilization and Element Cycling Functions of Hydrothermarchaeota in Hydrothermal Sediment.</title>
        <authorList>
            <person name="Zhou Z."/>
            <person name="Liu Y."/>
            <person name="Xu W."/>
            <person name="Pan J."/>
            <person name="Luo Z.H."/>
            <person name="Li M."/>
        </authorList>
    </citation>
    <scope>NUCLEOTIDE SEQUENCE [LARGE SCALE GENOMIC DNA]</scope>
    <source>
        <strain evidence="1">HyVt-357</strain>
    </source>
</reference>
<dbReference type="EMBL" id="DRGY01000006">
    <property type="protein sequence ID" value="HEA50873.1"/>
    <property type="molecule type" value="Genomic_DNA"/>
</dbReference>
<comment type="caution">
    <text evidence="1">The sequence shown here is derived from an EMBL/GenBank/DDBJ whole genome shotgun (WGS) entry which is preliminary data.</text>
</comment>
<evidence type="ECO:0000313" key="1">
    <source>
        <dbReference type="EMBL" id="HEA50873.1"/>
    </source>
</evidence>